<protein>
    <recommendedName>
        <fullName evidence="3">Remorin C-terminal domain-containing protein</fullName>
    </recommendedName>
</protein>
<evidence type="ECO:0000259" key="3">
    <source>
        <dbReference type="Pfam" id="PF03763"/>
    </source>
</evidence>
<dbReference type="EMBL" id="JBJKBG010000002">
    <property type="protein sequence ID" value="KAL3751549.1"/>
    <property type="molecule type" value="Genomic_DNA"/>
</dbReference>
<dbReference type="Proteomes" id="UP001634007">
    <property type="component" value="Unassembled WGS sequence"/>
</dbReference>
<dbReference type="Pfam" id="PF03763">
    <property type="entry name" value="Remorin_C"/>
    <property type="match status" value="1"/>
</dbReference>
<organism evidence="4 5">
    <name type="scientific">Eucalyptus globulus</name>
    <name type="common">Tasmanian blue gum</name>
    <dbReference type="NCBI Taxonomy" id="34317"/>
    <lineage>
        <taxon>Eukaryota</taxon>
        <taxon>Viridiplantae</taxon>
        <taxon>Streptophyta</taxon>
        <taxon>Embryophyta</taxon>
        <taxon>Tracheophyta</taxon>
        <taxon>Spermatophyta</taxon>
        <taxon>Magnoliopsida</taxon>
        <taxon>eudicotyledons</taxon>
        <taxon>Gunneridae</taxon>
        <taxon>Pentapetalae</taxon>
        <taxon>rosids</taxon>
        <taxon>malvids</taxon>
        <taxon>Myrtales</taxon>
        <taxon>Myrtaceae</taxon>
        <taxon>Myrtoideae</taxon>
        <taxon>Eucalypteae</taxon>
        <taxon>Eucalyptus</taxon>
    </lineage>
</organism>
<feature type="region of interest" description="Disordered" evidence="2">
    <location>
        <begin position="30"/>
        <end position="170"/>
    </location>
</feature>
<proteinExistence type="inferred from homology"/>
<dbReference type="AlphaFoldDB" id="A0ABD3LIC6"/>
<evidence type="ECO:0000313" key="5">
    <source>
        <dbReference type="Proteomes" id="UP001634007"/>
    </source>
</evidence>
<reference evidence="4 5" key="1">
    <citation type="submission" date="2024-11" db="EMBL/GenBank/DDBJ databases">
        <title>Chromosome-level genome assembly of Eucalyptus globulus Labill. provides insights into its genome evolution.</title>
        <authorList>
            <person name="Li X."/>
        </authorList>
    </citation>
    <scope>NUCLEOTIDE SEQUENCE [LARGE SCALE GENOMIC DNA]</scope>
    <source>
        <strain evidence="4">CL2024</strain>
        <tissue evidence="4">Fresh tender leaves</tissue>
    </source>
</reference>
<comment type="caution">
    <text evidence="4">The sequence shown here is derived from an EMBL/GenBank/DDBJ whole genome shotgun (WGS) entry which is preliminary data.</text>
</comment>
<comment type="similarity">
    <text evidence="1">Belongs to the remorin family.</text>
</comment>
<accession>A0ABD3LIC6</accession>
<dbReference type="InterPro" id="IPR005516">
    <property type="entry name" value="Remorin_C"/>
</dbReference>
<feature type="compositionally biased region" description="Basic and acidic residues" evidence="2">
    <location>
        <begin position="205"/>
        <end position="219"/>
    </location>
</feature>
<feature type="compositionally biased region" description="Basic and acidic residues" evidence="2">
    <location>
        <begin position="88"/>
        <end position="102"/>
    </location>
</feature>
<dbReference type="PANTHER" id="PTHR31471:SF51">
    <property type="entry name" value="REMORIN FAMILY PROTEIN"/>
    <property type="match status" value="1"/>
</dbReference>
<dbReference type="PANTHER" id="PTHR31471">
    <property type="entry name" value="OS02G0116800 PROTEIN"/>
    <property type="match status" value="1"/>
</dbReference>
<feature type="region of interest" description="Disordered" evidence="2">
    <location>
        <begin position="196"/>
        <end position="224"/>
    </location>
</feature>
<name>A0ABD3LIC6_EUCGL</name>
<feature type="compositionally biased region" description="Basic and acidic residues" evidence="2">
    <location>
        <begin position="61"/>
        <end position="74"/>
    </location>
</feature>
<feature type="domain" description="Remorin C-terminal" evidence="3">
    <location>
        <begin position="166"/>
        <end position="267"/>
    </location>
</feature>
<evidence type="ECO:0000256" key="2">
    <source>
        <dbReference type="SAM" id="MobiDB-lite"/>
    </source>
</evidence>
<sequence length="273" mass="29654">MSRSDGRGGEGELAAAVAAAALAVDRFEGSAIPNRNPASAGPESTLTKAKSKRQSVSTKLETGEESKKSLDREIPITGTTQPVQKRPTLAEKLLESTEDAKEGAPTPPKPSPSVKRASSSADKQFKKVTSIKPEISSSKPLPTIKPTAPPPSEFKTRQSSAIPGSESKADAWLRQELSRIKNSHDNLNAVIASWETQKKKKTRRKLDATESELQRKGEQASKTYQTRMQRIELIVAAARAQAQERQRREGLMAQDKADRLGTTGKLSTTCFCF</sequence>
<feature type="compositionally biased region" description="Polar residues" evidence="2">
    <location>
        <begin position="42"/>
        <end position="60"/>
    </location>
</feature>
<gene>
    <name evidence="4" type="ORF">ACJRO7_012391</name>
</gene>
<evidence type="ECO:0000256" key="1">
    <source>
        <dbReference type="ARBA" id="ARBA00005711"/>
    </source>
</evidence>
<keyword evidence="5" id="KW-1185">Reference proteome</keyword>
<evidence type="ECO:0000313" key="4">
    <source>
        <dbReference type="EMBL" id="KAL3751549.1"/>
    </source>
</evidence>